<keyword evidence="2" id="KW-1185">Reference proteome</keyword>
<proteinExistence type="predicted"/>
<dbReference type="AlphaFoldDB" id="A0A7T8KD24"/>
<name>A0A7T8KD24_CALRO</name>
<organism evidence="1 2">
    <name type="scientific">Caligus rogercresseyi</name>
    <name type="common">Sea louse</name>
    <dbReference type="NCBI Taxonomy" id="217165"/>
    <lineage>
        <taxon>Eukaryota</taxon>
        <taxon>Metazoa</taxon>
        <taxon>Ecdysozoa</taxon>
        <taxon>Arthropoda</taxon>
        <taxon>Crustacea</taxon>
        <taxon>Multicrustacea</taxon>
        <taxon>Hexanauplia</taxon>
        <taxon>Copepoda</taxon>
        <taxon>Siphonostomatoida</taxon>
        <taxon>Caligidae</taxon>
        <taxon>Caligus</taxon>
    </lineage>
</organism>
<dbReference type="EMBL" id="CP045893">
    <property type="protein sequence ID" value="QQP53671.1"/>
    <property type="molecule type" value="Genomic_DNA"/>
</dbReference>
<evidence type="ECO:0000313" key="2">
    <source>
        <dbReference type="Proteomes" id="UP000595437"/>
    </source>
</evidence>
<gene>
    <name evidence="1" type="ORF">FKW44_006223</name>
</gene>
<evidence type="ECO:0000313" key="1">
    <source>
        <dbReference type="EMBL" id="QQP53671.1"/>
    </source>
</evidence>
<protein>
    <submittedName>
        <fullName evidence="1">Uncharacterized protein</fullName>
    </submittedName>
</protein>
<reference evidence="2" key="1">
    <citation type="submission" date="2021-01" db="EMBL/GenBank/DDBJ databases">
        <title>Caligus Genome Assembly.</title>
        <authorList>
            <person name="Gallardo-Escarate C."/>
        </authorList>
    </citation>
    <scope>NUCLEOTIDE SEQUENCE [LARGE SCALE GENOMIC DNA]</scope>
</reference>
<dbReference type="Proteomes" id="UP000595437">
    <property type="component" value="Chromosome 4"/>
</dbReference>
<feature type="non-terminal residue" evidence="1">
    <location>
        <position position="72"/>
    </location>
</feature>
<sequence>MFNRGRSLQARTNDGEMEGKYSALVSKYRGPKAWSGLKNIEVPKASLKHATTSFLHVGGTLEKKSTTSEARW</sequence>
<accession>A0A7T8KD24</accession>